<feature type="domain" description="Cell envelope-related transcriptional attenuator" evidence="4">
    <location>
        <begin position="125"/>
        <end position="294"/>
    </location>
</feature>
<name>A0A7W7LFR4_STRNE</name>
<sequence>MTRRRRARAPHPTESARPTAHPSAERPRRHRRPRSRRARLGRAALALTAVTALCAGGTGWYLYQDVFRHIGTSDALDDDAPKSSGGATNILLMGLDSRKDQNGEDLPDSVLDKLHAGGSDIGGYNTNTLILLHVPAGNGKATAFSLPRDDLVDIPGFPKDKIKKAYGLTKARTEERLAQQGTTDRRTLERAGREAGRRAEIETVRRFLDVPVDHFAEISLAGFYHLADALDGVEVCLKHPVKDRYSGADFHAGRQTLDGARSLAFVRQRHGLDGGDLDRTRRQQAFLASAGHKLDSVGTFTNPARLMRLLDVVKQDVVIDKGWDLASFVQHARNLSRGDVEFSTLPIEGFAKHHGEDVNLVDPDRIRNLVRERTGGGPDRTGQPGTGRGDGPSPTRPNAGKPTPGPPARDEHVVEGGGIPCVD</sequence>
<dbReference type="PANTHER" id="PTHR33392">
    <property type="entry name" value="POLYISOPRENYL-TEICHOIC ACID--PEPTIDOGLYCAN TEICHOIC ACID TRANSFERASE TAGU"/>
    <property type="match status" value="1"/>
</dbReference>
<accession>A0A7W7LFR4</accession>
<evidence type="ECO:0000259" key="4">
    <source>
        <dbReference type="Pfam" id="PF03816"/>
    </source>
</evidence>
<evidence type="ECO:0000313" key="5">
    <source>
        <dbReference type="EMBL" id="MBB4889087.1"/>
    </source>
</evidence>
<keyword evidence="6" id="KW-1185">Reference proteome</keyword>
<dbReference type="Gene3D" id="3.40.630.190">
    <property type="entry name" value="LCP protein"/>
    <property type="match status" value="1"/>
</dbReference>
<dbReference type="InterPro" id="IPR004474">
    <property type="entry name" value="LytR_CpsA_psr"/>
</dbReference>
<reference evidence="5 6" key="1">
    <citation type="submission" date="2020-08" db="EMBL/GenBank/DDBJ databases">
        <title>Genomic Encyclopedia of Type Strains, Phase III (KMG-III): the genomes of soil and plant-associated and newly described type strains.</title>
        <authorList>
            <person name="Whitman W."/>
        </authorList>
    </citation>
    <scope>NUCLEOTIDE SEQUENCE [LARGE SCALE GENOMIC DNA]</scope>
    <source>
        <strain evidence="5 6">CECT 3265</strain>
    </source>
</reference>
<dbReference type="InterPro" id="IPR050922">
    <property type="entry name" value="LytR/CpsA/Psr_CW_biosynth"/>
</dbReference>
<dbReference type="PANTHER" id="PTHR33392:SF6">
    <property type="entry name" value="POLYISOPRENYL-TEICHOIC ACID--PEPTIDOGLYCAN TEICHOIC ACID TRANSFERASE TAGU"/>
    <property type="match status" value="1"/>
</dbReference>
<feature type="region of interest" description="Disordered" evidence="2">
    <location>
        <begin position="1"/>
        <end position="39"/>
    </location>
</feature>
<dbReference type="AlphaFoldDB" id="A0A7W7LFR4"/>
<dbReference type="Pfam" id="PF03816">
    <property type="entry name" value="LytR_cpsA_psr"/>
    <property type="match status" value="1"/>
</dbReference>
<protein>
    <submittedName>
        <fullName evidence="5">LCP family protein required for cell wall assembly</fullName>
    </submittedName>
</protein>
<dbReference type="RefSeq" id="WP_229821959.1">
    <property type="nucleotide sequence ID" value="NZ_BMRW01000002.1"/>
</dbReference>
<evidence type="ECO:0000256" key="2">
    <source>
        <dbReference type="SAM" id="MobiDB-lite"/>
    </source>
</evidence>
<feature type="region of interest" description="Disordered" evidence="2">
    <location>
        <begin position="370"/>
        <end position="423"/>
    </location>
</feature>
<evidence type="ECO:0000313" key="6">
    <source>
        <dbReference type="Proteomes" id="UP000556436"/>
    </source>
</evidence>
<feature type="transmembrane region" description="Helical" evidence="3">
    <location>
        <begin position="40"/>
        <end position="63"/>
    </location>
</feature>
<proteinExistence type="inferred from homology"/>
<gene>
    <name evidence="5" type="ORF">FHS38_005162</name>
</gene>
<comment type="caution">
    <text evidence="5">The sequence shown here is derived from an EMBL/GenBank/DDBJ whole genome shotgun (WGS) entry which is preliminary data.</text>
</comment>
<feature type="compositionally biased region" description="Gly residues" evidence="2">
    <location>
        <begin position="375"/>
        <end position="390"/>
    </location>
</feature>
<comment type="similarity">
    <text evidence="1">Belongs to the LytR/CpsA/Psr (LCP) family.</text>
</comment>
<dbReference type="NCBIfam" id="TIGR00350">
    <property type="entry name" value="lytR_cpsA_psr"/>
    <property type="match status" value="1"/>
</dbReference>
<dbReference type="EMBL" id="JACHJG010000012">
    <property type="protein sequence ID" value="MBB4889087.1"/>
    <property type="molecule type" value="Genomic_DNA"/>
</dbReference>
<evidence type="ECO:0000256" key="3">
    <source>
        <dbReference type="SAM" id="Phobius"/>
    </source>
</evidence>
<organism evidence="5 6">
    <name type="scientific">Streptomyces netropsis</name>
    <name type="common">Streptoverticillium netropsis</name>
    <dbReference type="NCBI Taxonomy" id="55404"/>
    <lineage>
        <taxon>Bacteria</taxon>
        <taxon>Bacillati</taxon>
        <taxon>Actinomycetota</taxon>
        <taxon>Actinomycetes</taxon>
        <taxon>Kitasatosporales</taxon>
        <taxon>Streptomycetaceae</taxon>
        <taxon>Streptomyces</taxon>
    </lineage>
</organism>
<feature type="compositionally biased region" description="Basic residues" evidence="2">
    <location>
        <begin position="27"/>
        <end position="39"/>
    </location>
</feature>
<keyword evidence="3" id="KW-1133">Transmembrane helix</keyword>
<keyword evidence="3" id="KW-0812">Transmembrane</keyword>
<feature type="region of interest" description="Disordered" evidence="2">
    <location>
        <begin position="176"/>
        <end position="195"/>
    </location>
</feature>
<dbReference type="Proteomes" id="UP000556436">
    <property type="component" value="Unassembled WGS sequence"/>
</dbReference>
<evidence type="ECO:0000256" key="1">
    <source>
        <dbReference type="ARBA" id="ARBA00006068"/>
    </source>
</evidence>
<keyword evidence="3" id="KW-0472">Membrane</keyword>